<dbReference type="Proteomes" id="UP000799324">
    <property type="component" value="Unassembled WGS sequence"/>
</dbReference>
<dbReference type="GO" id="GO:0016787">
    <property type="term" value="F:hydrolase activity"/>
    <property type="evidence" value="ECO:0007669"/>
    <property type="project" value="UniProtKB-KW"/>
</dbReference>
<dbReference type="AlphaFoldDB" id="A0A6A6TBJ3"/>
<accession>A0A6A6TBJ3</accession>
<sequence length="327" mass="36041">MTLVPKPKQVESTFISTSSGTLELLSSLPHSPSQQSPLLCIHGAHCSANCYSALLPLFAAAGYPSYALSLRGHGKSWQPSTFTFHFLTGMDVYISDVHSALDHITSLHPDIPCILIGHSMGGGLLQRALTTWKRPRIAGLVLLTSAPLSGGGMDVARKWNGAEAALATAQPAAPRPRAWVPWLRSFFRFEFSTGVDTPAQVRNKFFSDEASDEVVAGWIRDSKSRLESLRVPVEMFWPIADAEKVLESIDGEIRPRGRKVLCVSAEKDALIPQELLKEDFDAYRRLAQGEEEVLQVQLSRSGHHVMLDVARERCVEVIVSWLRGMDV</sequence>
<dbReference type="InterPro" id="IPR050228">
    <property type="entry name" value="Carboxylesterase_BioH"/>
</dbReference>
<dbReference type="PANTHER" id="PTHR43194">
    <property type="entry name" value="HYDROLASE ALPHA/BETA FOLD FAMILY"/>
    <property type="match status" value="1"/>
</dbReference>
<organism evidence="2 3">
    <name type="scientific">Lophiostoma macrostomum CBS 122681</name>
    <dbReference type="NCBI Taxonomy" id="1314788"/>
    <lineage>
        <taxon>Eukaryota</taxon>
        <taxon>Fungi</taxon>
        <taxon>Dikarya</taxon>
        <taxon>Ascomycota</taxon>
        <taxon>Pezizomycotina</taxon>
        <taxon>Dothideomycetes</taxon>
        <taxon>Pleosporomycetidae</taxon>
        <taxon>Pleosporales</taxon>
        <taxon>Lophiostomataceae</taxon>
        <taxon>Lophiostoma</taxon>
    </lineage>
</organism>
<dbReference type="Gene3D" id="3.40.50.1820">
    <property type="entry name" value="alpha/beta hydrolase"/>
    <property type="match status" value="1"/>
</dbReference>
<feature type="domain" description="Serine aminopeptidase S33" evidence="1">
    <location>
        <begin position="38"/>
        <end position="174"/>
    </location>
</feature>
<protein>
    <submittedName>
        <fullName evidence="2">Alpha/beta-hydrolase</fullName>
    </submittedName>
</protein>
<name>A0A6A6TBJ3_9PLEO</name>
<dbReference type="InterPro" id="IPR022742">
    <property type="entry name" value="Hydrolase_4"/>
</dbReference>
<gene>
    <name evidence="2" type="ORF">K491DRAFT_691839</name>
</gene>
<reference evidence="2" key="1">
    <citation type="journal article" date="2020" name="Stud. Mycol.">
        <title>101 Dothideomycetes genomes: a test case for predicting lifestyles and emergence of pathogens.</title>
        <authorList>
            <person name="Haridas S."/>
            <person name="Albert R."/>
            <person name="Binder M."/>
            <person name="Bloem J."/>
            <person name="Labutti K."/>
            <person name="Salamov A."/>
            <person name="Andreopoulos B."/>
            <person name="Baker S."/>
            <person name="Barry K."/>
            <person name="Bills G."/>
            <person name="Bluhm B."/>
            <person name="Cannon C."/>
            <person name="Castanera R."/>
            <person name="Culley D."/>
            <person name="Daum C."/>
            <person name="Ezra D."/>
            <person name="Gonzalez J."/>
            <person name="Henrissat B."/>
            <person name="Kuo A."/>
            <person name="Liang C."/>
            <person name="Lipzen A."/>
            <person name="Lutzoni F."/>
            <person name="Magnuson J."/>
            <person name="Mondo S."/>
            <person name="Nolan M."/>
            <person name="Ohm R."/>
            <person name="Pangilinan J."/>
            <person name="Park H.-J."/>
            <person name="Ramirez L."/>
            <person name="Alfaro M."/>
            <person name="Sun H."/>
            <person name="Tritt A."/>
            <person name="Yoshinaga Y."/>
            <person name="Zwiers L.-H."/>
            <person name="Turgeon B."/>
            <person name="Goodwin S."/>
            <person name="Spatafora J."/>
            <person name="Crous P."/>
            <person name="Grigoriev I."/>
        </authorList>
    </citation>
    <scope>NUCLEOTIDE SEQUENCE</scope>
    <source>
        <strain evidence="2">CBS 122681</strain>
    </source>
</reference>
<dbReference type="Pfam" id="PF12146">
    <property type="entry name" value="Hydrolase_4"/>
    <property type="match status" value="1"/>
</dbReference>
<dbReference type="InterPro" id="IPR029058">
    <property type="entry name" value="AB_hydrolase_fold"/>
</dbReference>
<keyword evidence="3" id="KW-1185">Reference proteome</keyword>
<dbReference type="PANTHER" id="PTHR43194:SF2">
    <property type="entry name" value="PEROXISOMAL MEMBRANE PROTEIN LPX1"/>
    <property type="match status" value="1"/>
</dbReference>
<evidence type="ECO:0000313" key="2">
    <source>
        <dbReference type="EMBL" id="KAF2656621.1"/>
    </source>
</evidence>
<dbReference type="EMBL" id="MU004334">
    <property type="protein sequence ID" value="KAF2656621.1"/>
    <property type="molecule type" value="Genomic_DNA"/>
</dbReference>
<evidence type="ECO:0000259" key="1">
    <source>
        <dbReference type="Pfam" id="PF12146"/>
    </source>
</evidence>
<evidence type="ECO:0000313" key="3">
    <source>
        <dbReference type="Proteomes" id="UP000799324"/>
    </source>
</evidence>
<keyword evidence="2" id="KW-0378">Hydrolase</keyword>
<dbReference type="SUPFAM" id="SSF53474">
    <property type="entry name" value="alpha/beta-Hydrolases"/>
    <property type="match status" value="1"/>
</dbReference>
<dbReference type="OrthoDB" id="8119704at2759"/>
<proteinExistence type="predicted"/>